<feature type="domain" description="Luciferase-like" evidence="5">
    <location>
        <begin position="4"/>
        <end position="236"/>
    </location>
</feature>
<dbReference type="InterPro" id="IPR036661">
    <property type="entry name" value="Luciferase-like_sf"/>
</dbReference>
<dbReference type="GO" id="GO:0016705">
    <property type="term" value="F:oxidoreductase activity, acting on paired donors, with incorporation or reduction of molecular oxygen"/>
    <property type="evidence" value="ECO:0007669"/>
    <property type="project" value="InterPro"/>
</dbReference>
<evidence type="ECO:0000256" key="3">
    <source>
        <dbReference type="ARBA" id="ARBA00023002"/>
    </source>
</evidence>
<reference evidence="6" key="1">
    <citation type="submission" date="2018-05" db="EMBL/GenBank/DDBJ databases">
        <authorList>
            <person name="Lanie J.A."/>
            <person name="Ng W.-L."/>
            <person name="Kazmierczak K.M."/>
            <person name="Andrzejewski T.M."/>
            <person name="Davidsen T.M."/>
            <person name="Wayne K.J."/>
            <person name="Tettelin H."/>
            <person name="Glass J.I."/>
            <person name="Rusch D."/>
            <person name="Podicherti R."/>
            <person name="Tsui H.-C.T."/>
            <person name="Winkler M.E."/>
        </authorList>
    </citation>
    <scope>NUCLEOTIDE SEQUENCE</scope>
</reference>
<dbReference type="InterPro" id="IPR050172">
    <property type="entry name" value="SsuD_RutA_monooxygenase"/>
</dbReference>
<organism evidence="6">
    <name type="scientific">marine metagenome</name>
    <dbReference type="NCBI Taxonomy" id="408172"/>
    <lineage>
        <taxon>unclassified sequences</taxon>
        <taxon>metagenomes</taxon>
        <taxon>ecological metagenomes</taxon>
    </lineage>
</organism>
<proteinExistence type="predicted"/>
<name>A0A382WKZ3_9ZZZZ</name>
<evidence type="ECO:0000259" key="5">
    <source>
        <dbReference type="Pfam" id="PF00296"/>
    </source>
</evidence>
<keyword evidence="1" id="KW-0285">Flavoprotein</keyword>
<evidence type="ECO:0000256" key="4">
    <source>
        <dbReference type="ARBA" id="ARBA00023033"/>
    </source>
</evidence>
<evidence type="ECO:0000256" key="1">
    <source>
        <dbReference type="ARBA" id="ARBA00022630"/>
    </source>
</evidence>
<accession>A0A382WKZ3</accession>
<protein>
    <recommendedName>
        <fullName evidence="5">Luciferase-like domain-containing protein</fullName>
    </recommendedName>
</protein>
<gene>
    <name evidence="6" type="ORF">METZ01_LOCUS412183</name>
</gene>
<sequence>HVSLFNPVAAAKQMVTADHVGQGRFGLNIVCGWNHDEFDMLGVNLAQHEDRYEQGQEWVDIITRAWSTDKPFDYDGRFYQVHKTDVRPKPYGGDRPMIVCAGNSPRGRDYAARNADVMFTNLRSELDEVPENVSELKAMAAAYNRNINIFSNVALVCRPTKKEAEEYFHYYAVENADWDAAENMIVGRGIKKPGMPEEAVQAALIRAAGGNGASPIIGDPDDVVAMMKRLSESGISALAMGFTNYLDHFPYFRDEVLPRLVREGLRAE</sequence>
<evidence type="ECO:0000313" key="6">
    <source>
        <dbReference type="EMBL" id="SVD59329.1"/>
    </source>
</evidence>
<dbReference type="Gene3D" id="3.20.20.30">
    <property type="entry name" value="Luciferase-like domain"/>
    <property type="match status" value="1"/>
</dbReference>
<dbReference type="SUPFAM" id="SSF51679">
    <property type="entry name" value="Bacterial luciferase-like"/>
    <property type="match status" value="1"/>
</dbReference>
<keyword evidence="2" id="KW-0288">FMN</keyword>
<dbReference type="InterPro" id="IPR011251">
    <property type="entry name" value="Luciferase-like_dom"/>
</dbReference>
<keyword evidence="3" id="KW-0560">Oxidoreductase</keyword>
<evidence type="ECO:0000256" key="2">
    <source>
        <dbReference type="ARBA" id="ARBA00022643"/>
    </source>
</evidence>
<dbReference type="EMBL" id="UINC01160593">
    <property type="protein sequence ID" value="SVD59329.1"/>
    <property type="molecule type" value="Genomic_DNA"/>
</dbReference>
<keyword evidence="4" id="KW-0503">Monooxygenase</keyword>
<feature type="non-terminal residue" evidence="6">
    <location>
        <position position="1"/>
    </location>
</feature>
<dbReference type="Pfam" id="PF00296">
    <property type="entry name" value="Bac_luciferase"/>
    <property type="match status" value="1"/>
</dbReference>
<dbReference type="PANTHER" id="PTHR42847">
    <property type="entry name" value="ALKANESULFONATE MONOOXYGENASE"/>
    <property type="match status" value="1"/>
</dbReference>
<dbReference type="GO" id="GO:0004497">
    <property type="term" value="F:monooxygenase activity"/>
    <property type="evidence" value="ECO:0007669"/>
    <property type="project" value="UniProtKB-KW"/>
</dbReference>
<dbReference type="AlphaFoldDB" id="A0A382WKZ3"/>
<dbReference type="PANTHER" id="PTHR42847:SF4">
    <property type="entry name" value="ALKANESULFONATE MONOOXYGENASE-RELATED"/>
    <property type="match status" value="1"/>
</dbReference>